<dbReference type="EC" id="6.5.1.8" evidence="2"/>
<dbReference type="InterPro" id="IPR017510">
    <property type="entry name" value="RtcB2"/>
</dbReference>
<dbReference type="Proteomes" id="UP001549164">
    <property type="component" value="Unassembled WGS sequence"/>
</dbReference>
<dbReference type="EMBL" id="JBEPLY010000001">
    <property type="protein sequence ID" value="MET3598150.1"/>
    <property type="molecule type" value="Genomic_DNA"/>
</dbReference>
<evidence type="ECO:0000256" key="4">
    <source>
        <dbReference type="ARBA" id="ARBA00022723"/>
    </source>
</evidence>
<dbReference type="SUPFAM" id="SSF103365">
    <property type="entry name" value="Hypothetical protein PH1602"/>
    <property type="match status" value="1"/>
</dbReference>
<accession>A0ABV2I5G1</accession>
<evidence type="ECO:0000256" key="5">
    <source>
        <dbReference type="ARBA" id="ARBA00022741"/>
    </source>
</evidence>
<name>A0ABV2I5G1_9HYPH</name>
<dbReference type="Gene3D" id="3.90.1860.10">
    <property type="entry name" value="tRNA-splicing ligase RtcB"/>
    <property type="match status" value="1"/>
</dbReference>
<feature type="region of interest" description="Disordered" evidence="10">
    <location>
        <begin position="371"/>
        <end position="392"/>
    </location>
</feature>
<dbReference type="InterPro" id="IPR001233">
    <property type="entry name" value="RtcB"/>
</dbReference>
<gene>
    <name evidence="11" type="ORF">ABID12_000071</name>
</gene>
<evidence type="ECO:0000256" key="3">
    <source>
        <dbReference type="ARBA" id="ARBA00022598"/>
    </source>
</evidence>
<evidence type="ECO:0000256" key="6">
    <source>
        <dbReference type="ARBA" id="ARBA00022800"/>
    </source>
</evidence>
<keyword evidence="12" id="KW-1185">Reference proteome</keyword>
<evidence type="ECO:0000256" key="10">
    <source>
        <dbReference type="SAM" id="MobiDB-lite"/>
    </source>
</evidence>
<evidence type="ECO:0000256" key="7">
    <source>
        <dbReference type="ARBA" id="ARBA00023134"/>
    </source>
</evidence>
<evidence type="ECO:0000313" key="11">
    <source>
        <dbReference type="EMBL" id="MET3598150.1"/>
    </source>
</evidence>
<organism evidence="11 12">
    <name type="scientific">Martelella mangrovi</name>
    <dbReference type="NCBI Taxonomy" id="1397477"/>
    <lineage>
        <taxon>Bacteria</taxon>
        <taxon>Pseudomonadati</taxon>
        <taxon>Pseudomonadota</taxon>
        <taxon>Alphaproteobacteria</taxon>
        <taxon>Hyphomicrobiales</taxon>
        <taxon>Aurantimonadaceae</taxon>
        <taxon>Martelella</taxon>
    </lineage>
</organism>
<dbReference type="PANTHER" id="PTHR11118">
    <property type="entry name" value="RNA-SPLICING LIGASE RTCB HOMOLOG"/>
    <property type="match status" value="1"/>
</dbReference>
<evidence type="ECO:0000256" key="1">
    <source>
        <dbReference type="ARBA" id="ARBA00001936"/>
    </source>
</evidence>
<keyword evidence="5" id="KW-0547">Nucleotide-binding</keyword>
<evidence type="ECO:0000313" key="12">
    <source>
        <dbReference type="Proteomes" id="UP001549164"/>
    </source>
</evidence>
<comment type="cofactor">
    <cofactor evidence="1">
        <name>Mn(2+)</name>
        <dbReference type="ChEBI" id="CHEBI:29035"/>
    </cofactor>
</comment>
<sequence>MGTSPNKAARISGAASIHRFYSENAWIEGKAEEQLDAVAAMEGIIAIAAFPDLHPGKYGPVGSAILSDRIYPQLIGNDIGCGMSLYALDLPARKFRLDKAARKLRLLEGVWDGDAGARLASDGLPPDLHPNALGTIGGGNHFCELQVVDTVLDDIGLERGQLMLLVHSGSRSFGTEVFSSVIDHSGGFDPDSETGQAYMEAHRQAVLWASLNRAIIVERAARALHCDFRPVCNAPHNLIEPGPRGLLHRKGAAKADMPIVPLAGSRDALSYLLKPNRHKPEALASLAHGAGRKYDRRSMTGRAGVTRSDRENLSRTSFGGLVICEDRQLLIEEAPQAYKDPAHVVGQLQAARLAEPVAALKPLLTFKKATPEGHQASARKKWNSLGTRRAER</sequence>
<keyword evidence="8" id="KW-0464">Manganese</keyword>
<protein>
    <recommendedName>
        <fullName evidence="2">3'-phosphate/5'-hydroxy nucleic acid ligase</fullName>
        <ecNumber evidence="2">6.5.1.8</ecNumber>
    </recommendedName>
</protein>
<dbReference type="PANTHER" id="PTHR11118:SF1">
    <property type="entry name" value="RNA-SPLICING LIGASE RTCB HOMOLOG"/>
    <property type="match status" value="1"/>
</dbReference>
<proteinExistence type="predicted"/>
<evidence type="ECO:0000256" key="8">
    <source>
        <dbReference type="ARBA" id="ARBA00023211"/>
    </source>
</evidence>
<keyword evidence="6" id="KW-0692">RNA repair</keyword>
<dbReference type="RefSeq" id="WP_354432643.1">
    <property type="nucleotide sequence ID" value="NZ_JBEPLY010000001.1"/>
</dbReference>
<dbReference type="InterPro" id="IPR036025">
    <property type="entry name" value="RtcB-like_sf"/>
</dbReference>
<dbReference type="NCBIfam" id="TIGR03073">
    <property type="entry name" value="release_rtcB"/>
    <property type="match status" value="1"/>
</dbReference>
<reference evidence="11 12" key="1">
    <citation type="submission" date="2024-06" db="EMBL/GenBank/DDBJ databases">
        <title>Genomic Encyclopedia of Type Strains, Phase IV (KMG-IV): sequencing the most valuable type-strain genomes for metagenomic binning, comparative biology and taxonomic classification.</title>
        <authorList>
            <person name="Goeker M."/>
        </authorList>
    </citation>
    <scope>NUCLEOTIDE SEQUENCE [LARGE SCALE GENOMIC DNA]</scope>
    <source>
        <strain evidence="11 12">DSM 28102</strain>
    </source>
</reference>
<evidence type="ECO:0000256" key="2">
    <source>
        <dbReference type="ARBA" id="ARBA00012726"/>
    </source>
</evidence>
<comment type="caution">
    <text evidence="11">The sequence shown here is derived from an EMBL/GenBank/DDBJ whole genome shotgun (WGS) entry which is preliminary data.</text>
</comment>
<keyword evidence="3" id="KW-0436">Ligase</keyword>
<evidence type="ECO:0000256" key="9">
    <source>
        <dbReference type="ARBA" id="ARBA00047746"/>
    </source>
</evidence>
<keyword evidence="7" id="KW-0342">GTP-binding</keyword>
<keyword evidence="4" id="KW-0479">Metal-binding</keyword>
<comment type="catalytic activity">
    <reaction evidence="9">
        <text>a 3'-end 3'-phospho-ribonucleotide-RNA + a 5'-end dephospho-ribonucleoside-RNA + GTP = a ribonucleotidyl-ribonucleotide-RNA + GMP + diphosphate</text>
        <dbReference type="Rhea" id="RHEA:68076"/>
        <dbReference type="Rhea" id="RHEA-COMP:10463"/>
        <dbReference type="Rhea" id="RHEA-COMP:13936"/>
        <dbReference type="Rhea" id="RHEA-COMP:17355"/>
        <dbReference type="ChEBI" id="CHEBI:33019"/>
        <dbReference type="ChEBI" id="CHEBI:37565"/>
        <dbReference type="ChEBI" id="CHEBI:58115"/>
        <dbReference type="ChEBI" id="CHEBI:83062"/>
        <dbReference type="ChEBI" id="CHEBI:138284"/>
        <dbReference type="ChEBI" id="CHEBI:173118"/>
        <dbReference type="EC" id="6.5.1.8"/>
    </reaction>
</comment>
<dbReference type="Pfam" id="PF01139">
    <property type="entry name" value="RtcB"/>
    <property type="match status" value="2"/>
</dbReference>